<feature type="region of interest" description="Disordered" evidence="2">
    <location>
        <begin position="777"/>
        <end position="796"/>
    </location>
</feature>
<evidence type="ECO:0000313" key="4">
    <source>
        <dbReference type="EMBL" id="CAK7268929.1"/>
    </source>
</evidence>
<evidence type="ECO:0000313" key="5">
    <source>
        <dbReference type="Proteomes" id="UP001642501"/>
    </source>
</evidence>
<keyword evidence="5" id="KW-1185">Reference proteome</keyword>
<name>A0ABP0DKY0_9PEZI</name>
<feature type="region of interest" description="Disordered" evidence="2">
    <location>
        <begin position="673"/>
        <end position="696"/>
    </location>
</feature>
<sequence length="796" mass="85992">MADTSGTYTGAEVGAQNNKKPMVARKDKTSRSSFGYILSTVARIFTWYSIFVVLFQCPSTLEECTDSTPWACKPYFQIKKAVTPHALRHYDNYAAPSVQIVKPYYDTIDRAIVSPTWTYTVKYGAPQLYKAQAFSQAQWTSSIQPQLAKVQKTASKQYNQVLGPYVDRATMALTPYYEIGRNSAFQTHHDVILPAYKFLSPYALQGYSVAADFTTGTAVPAVVWTYDRTSNFVYLAVMPQLRALYVEMIEPQLVKVGLNPGFFGDESQPSTSQRTVHNNGPSSFVKPAQASTPVTSVASVKLSSSTAGASGSDANKATTVAPTTASSEVAMTGSADASQLEQQEAKMQDRADPKEEEAWRNARETVAEDLRAWQEKYTKAADEGAAEIDKSVEEISKRMIGRNARTAGRALINDLQKSVAAGLAQLRRDVVAIVNTVVKESTTAEDANKEVLVAMRRAGVNIKDKAQAVRLWREEYDKELHDTVNRAAENHFQILGSIRDLALQRIGMKWAWMEGVTYKDWAKYHQLKGRFEELENDLEQLIVTHPGIEAATTAAQAVENEAMSLAQSAVKELARLKQVAELKITELDTSDEFDVDTIKANVAAAKAAAKEAAEAEARAAKEAEEAAAAEAQAQAALEAERLAGETIEETTETEAQPLEDATNDTVETFVADTATGTEDNSGTAAADTGKGVQGTATIAPDEVPIVLGETYGSIAQDTLTTDIDDATEGSDVADAAESTDAPVHLPVDEVIAAEQVPLAVASSVDAEATIVELAKKAGKGAAEEIEDEAPAADKMT</sequence>
<keyword evidence="3" id="KW-0812">Transmembrane</keyword>
<protein>
    <recommendedName>
        <fullName evidence="6">Transcription factor hoxa13</fullName>
    </recommendedName>
</protein>
<accession>A0ABP0DKY0</accession>
<dbReference type="PANTHER" id="PTHR23242">
    <property type="entry name" value="TRANSCRIPTION FACTOR HOXA13"/>
    <property type="match status" value="1"/>
</dbReference>
<feature type="coiled-coil region" evidence="1">
    <location>
        <begin position="595"/>
        <end position="640"/>
    </location>
</feature>
<dbReference type="EMBL" id="CAWUOM010000052">
    <property type="protein sequence ID" value="CAK7268929.1"/>
    <property type="molecule type" value="Genomic_DNA"/>
</dbReference>
<feature type="compositionally biased region" description="Polar residues" evidence="2">
    <location>
        <begin position="313"/>
        <end position="342"/>
    </location>
</feature>
<evidence type="ECO:0000256" key="1">
    <source>
        <dbReference type="SAM" id="Coils"/>
    </source>
</evidence>
<feature type="region of interest" description="Disordered" evidence="2">
    <location>
        <begin position="265"/>
        <end position="290"/>
    </location>
</feature>
<feature type="compositionally biased region" description="Polar residues" evidence="2">
    <location>
        <begin position="267"/>
        <end position="282"/>
    </location>
</feature>
<feature type="compositionally biased region" description="Polar residues" evidence="2">
    <location>
        <begin position="674"/>
        <end position="683"/>
    </location>
</feature>
<proteinExistence type="predicted"/>
<organism evidence="4 5">
    <name type="scientific">Sporothrix epigloea</name>
    <dbReference type="NCBI Taxonomy" id="1892477"/>
    <lineage>
        <taxon>Eukaryota</taxon>
        <taxon>Fungi</taxon>
        <taxon>Dikarya</taxon>
        <taxon>Ascomycota</taxon>
        <taxon>Pezizomycotina</taxon>
        <taxon>Sordariomycetes</taxon>
        <taxon>Sordariomycetidae</taxon>
        <taxon>Ophiostomatales</taxon>
        <taxon>Ophiostomataceae</taxon>
        <taxon>Sporothrix</taxon>
    </lineage>
</organism>
<reference evidence="4 5" key="1">
    <citation type="submission" date="2024-01" db="EMBL/GenBank/DDBJ databases">
        <authorList>
            <person name="Allen C."/>
            <person name="Tagirdzhanova G."/>
        </authorList>
    </citation>
    <scope>NUCLEOTIDE SEQUENCE [LARGE SCALE GENOMIC DNA]</scope>
    <source>
        <strain evidence="4 5">CBS 573.63</strain>
    </source>
</reference>
<evidence type="ECO:0000256" key="2">
    <source>
        <dbReference type="SAM" id="MobiDB-lite"/>
    </source>
</evidence>
<gene>
    <name evidence="4" type="ORF">SEPCBS57363_003343</name>
</gene>
<comment type="caution">
    <text evidence="4">The sequence shown here is derived from an EMBL/GenBank/DDBJ whole genome shotgun (WGS) entry which is preliminary data.</text>
</comment>
<evidence type="ECO:0008006" key="6">
    <source>
        <dbReference type="Google" id="ProtNLM"/>
    </source>
</evidence>
<feature type="transmembrane region" description="Helical" evidence="3">
    <location>
        <begin position="34"/>
        <end position="55"/>
    </location>
</feature>
<keyword evidence="3" id="KW-1133">Transmembrane helix</keyword>
<keyword evidence="3" id="KW-0472">Membrane</keyword>
<dbReference type="Proteomes" id="UP001642501">
    <property type="component" value="Unassembled WGS sequence"/>
</dbReference>
<feature type="compositionally biased region" description="Basic and acidic residues" evidence="2">
    <location>
        <begin position="343"/>
        <end position="361"/>
    </location>
</feature>
<feature type="region of interest" description="Disordered" evidence="2">
    <location>
        <begin position="304"/>
        <end position="361"/>
    </location>
</feature>
<keyword evidence="1" id="KW-0175">Coiled coil</keyword>
<evidence type="ECO:0000256" key="3">
    <source>
        <dbReference type="SAM" id="Phobius"/>
    </source>
</evidence>
<dbReference type="PANTHER" id="PTHR23242:SF9">
    <property type="entry name" value="TRANSCRIPTION FACTOR HOXA13"/>
    <property type="match status" value="1"/>
</dbReference>